<feature type="domain" description="Porphobilinogen deaminase C-terminal" evidence="10">
    <location>
        <begin position="234"/>
        <end position="330"/>
    </location>
</feature>
<dbReference type="Gene3D" id="3.40.190.10">
    <property type="entry name" value="Periplasmic binding protein-like II"/>
    <property type="match status" value="2"/>
</dbReference>
<dbReference type="SUPFAM" id="SSF53850">
    <property type="entry name" value="Periplasmic binding protein-like II"/>
    <property type="match status" value="1"/>
</dbReference>
<evidence type="ECO:0000256" key="3">
    <source>
        <dbReference type="ARBA" id="ARBA00004735"/>
    </source>
</evidence>
<dbReference type="InterPro" id="IPR022417">
    <property type="entry name" value="Porphobilin_deaminase_N"/>
</dbReference>
<organism evidence="11 12">
    <name type="scientific">Holothuria leucospilota</name>
    <name type="common">Black long sea cucumber</name>
    <name type="synonym">Mertensiothuria leucospilota</name>
    <dbReference type="NCBI Taxonomy" id="206669"/>
    <lineage>
        <taxon>Eukaryota</taxon>
        <taxon>Metazoa</taxon>
        <taxon>Echinodermata</taxon>
        <taxon>Eleutherozoa</taxon>
        <taxon>Echinozoa</taxon>
        <taxon>Holothuroidea</taxon>
        <taxon>Aspidochirotacea</taxon>
        <taxon>Aspidochirotida</taxon>
        <taxon>Holothuriidae</taxon>
        <taxon>Holothuria</taxon>
    </lineage>
</organism>
<dbReference type="FunFam" id="3.40.190.10:FF:000004">
    <property type="entry name" value="Porphobilinogen deaminase"/>
    <property type="match status" value="1"/>
</dbReference>
<evidence type="ECO:0000259" key="10">
    <source>
        <dbReference type="Pfam" id="PF03900"/>
    </source>
</evidence>
<keyword evidence="7" id="KW-0627">Porphyrin biosynthesis</keyword>
<dbReference type="AlphaFoldDB" id="A0A9Q1BXK7"/>
<comment type="caution">
    <text evidence="11">The sequence shown here is derived from an EMBL/GenBank/DDBJ whole genome shotgun (WGS) entry which is preliminary data.</text>
</comment>
<comment type="cofactor">
    <cofactor evidence="1">
        <name>dipyrromethane</name>
        <dbReference type="ChEBI" id="CHEBI:60342"/>
    </cofactor>
</comment>
<dbReference type="GO" id="GO:0005737">
    <property type="term" value="C:cytoplasm"/>
    <property type="evidence" value="ECO:0007669"/>
    <property type="project" value="TreeGrafter"/>
</dbReference>
<evidence type="ECO:0000259" key="9">
    <source>
        <dbReference type="Pfam" id="PF01379"/>
    </source>
</evidence>
<dbReference type="PRINTS" id="PR00151">
    <property type="entry name" value="PORPHBDMNASE"/>
</dbReference>
<dbReference type="PANTHER" id="PTHR11557:SF0">
    <property type="entry name" value="PORPHOBILINOGEN DEAMINASE"/>
    <property type="match status" value="1"/>
</dbReference>
<evidence type="ECO:0000313" key="12">
    <source>
        <dbReference type="Proteomes" id="UP001152320"/>
    </source>
</evidence>
<dbReference type="Gene3D" id="3.30.160.40">
    <property type="entry name" value="Porphobilinogen deaminase, C-terminal domain"/>
    <property type="match status" value="1"/>
</dbReference>
<protein>
    <recommendedName>
        <fullName evidence="5">hydroxymethylbilane synthase</fullName>
        <ecNumber evidence="5">2.5.1.61</ecNumber>
    </recommendedName>
    <alternativeName>
        <fullName evidence="8">Hydroxymethylbilane synthase</fullName>
    </alternativeName>
</protein>
<dbReference type="FunFam" id="3.40.190.10:FF:000005">
    <property type="entry name" value="Porphobilinogen deaminase"/>
    <property type="match status" value="1"/>
</dbReference>
<gene>
    <name evidence="11" type="ORF">HOLleu_21352</name>
</gene>
<dbReference type="InterPro" id="IPR022419">
    <property type="entry name" value="Porphobilin_deaminase_cofac_BS"/>
</dbReference>
<dbReference type="HAMAP" id="MF_00260">
    <property type="entry name" value="Porphobil_deam"/>
    <property type="match status" value="1"/>
</dbReference>
<evidence type="ECO:0000256" key="4">
    <source>
        <dbReference type="ARBA" id="ARBA00005638"/>
    </source>
</evidence>
<evidence type="ECO:0000256" key="1">
    <source>
        <dbReference type="ARBA" id="ARBA00001916"/>
    </source>
</evidence>
<accession>A0A9Q1BXK7</accession>
<dbReference type="InterPro" id="IPR022418">
    <property type="entry name" value="Porphobilinogen_deaminase_C"/>
</dbReference>
<evidence type="ECO:0000256" key="2">
    <source>
        <dbReference type="ARBA" id="ARBA00002869"/>
    </source>
</evidence>
<dbReference type="GO" id="GO:0004418">
    <property type="term" value="F:hydroxymethylbilane synthase activity"/>
    <property type="evidence" value="ECO:0007669"/>
    <property type="project" value="UniProtKB-EC"/>
</dbReference>
<dbReference type="Proteomes" id="UP001152320">
    <property type="component" value="Chromosome 10"/>
</dbReference>
<comment type="function">
    <text evidence="2">Tetrapolymerization of the monopyrrole PBG into the hydroxymethylbilane pre-uroporphyrinogen in several discrete steps.</text>
</comment>
<name>A0A9Q1BXK7_HOLLE</name>
<dbReference type="PIRSF" id="PIRSF001438">
    <property type="entry name" value="4pyrrol_synth_OHMeBilane_synth"/>
    <property type="match status" value="1"/>
</dbReference>
<dbReference type="Pfam" id="PF03900">
    <property type="entry name" value="Porphobil_deamC"/>
    <property type="match status" value="1"/>
</dbReference>
<dbReference type="NCBIfam" id="TIGR00212">
    <property type="entry name" value="hemC"/>
    <property type="match status" value="1"/>
</dbReference>
<dbReference type="CDD" id="cd13645">
    <property type="entry name" value="PBP2_HuPBGD_like"/>
    <property type="match status" value="1"/>
</dbReference>
<dbReference type="InterPro" id="IPR036803">
    <property type="entry name" value="Porphobilinogen_deaminase_C_sf"/>
</dbReference>
<evidence type="ECO:0000256" key="6">
    <source>
        <dbReference type="ARBA" id="ARBA00022679"/>
    </source>
</evidence>
<dbReference type="Pfam" id="PF01379">
    <property type="entry name" value="Porphobil_deam"/>
    <property type="match status" value="1"/>
</dbReference>
<dbReference type="OrthoDB" id="564646at2759"/>
<keyword evidence="6" id="KW-0808">Transferase</keyword>
<dbReference type="SUPFAM" id="SSF54782">
    <property type="entry name" value="Porphobilinogen deaminase (hydroxymethylbilane synthase), C-terminal domain"/>
    <property type="match status" value="1"/>
</dbReference>
<dbReference type="InterPro" id="IPR000860">
    <property type="entry name" value="HemC"/>
</dbReference>
<sequence>MAESTNLQEVRVGSRKSELAMIQTNGVIEKLKQKFPDVTFEVVTMETIGDFVQEIPLSSIGQSNLFTKELEKALAAGQVDMLVHSMKDLPSKLPEGMIIGAVCERDDPFDALVLHSKHRGRTLETLPEGSVIGTSSVRRIALLKHAHKHLKFKDVRGNVNTRLRKLDEGKDYDGLILATAGMQRMGWDHRISQVLNDPKYLYAASQGALGVEVLEQNSSLIKMLSTLNHPETVLQCVCERALLRTLQGGCSAPVAVRTEVTKEQLHLTAASLSLDGTEMISKENQSRIPDDLRASAENEESLFSNVVAPNISHSAMMAAEQLGVSVAEELLKMGADKVLKNAKEEIEKRRADISK</sequence>
<proteinExistence type="inferred from homology"/>
<dbReference type="EMBL" id="JAIZAY010000010">
    <property type="protein sequence ID" value="KAJ8034490.1"/>
    <property type="molecule type" value="Genomic_DNA"/>
</dbReference>
<evidence type="ECO:0000256" key="7">
    <source>
        <dbReference type="ARBA" id="ARBA00023244"/>
    </source>
</evidence>
<dbReference type="EC" id="2.5.1.61" evidence="5"/>
<keyword evidence="12" id="KW-1185">Reference proteome</keyword>
<comment type="pathway">
    <text evidence="3">Porphyrin-containing compound metabolism; protoporphyrin-IX biosynthesis; coproporphyrinogen-III from 5-aminolevulinate: step 2/4.</text>
</comment>
<reference evidence="11" key="1">
    <citation type="submission" date="2021-10" db="EMBL/GenBank/DDBJ databases">
        <title>Tropical sea cucumber genome reveals ecological adaptation and Cuvierian tubules defense mechanism.</title>
        <authorList>
            <person name="Chen T."/>
        </authorList>
    </citation>
    <scope>NUCLEOTIDE SEQUENCE</scope>
    <source>
        <strain evidence="11">Nanhai2018</strain>
        <tissue evidence="11">Muscle</tissue>
    </source>
</reference>
<dbReference type="GO" id="GO:0006783">
    <property type="term" value="P:heme biosynthetic process"/>
    <property type="evidence" value="ECO:0007669"/>
    <property type="project" value="TreeGrafter"/>
</dbReference>
<evidence type="ECO:0000256" key="8">
    <source>
        <dbReference type="ARBA" id="ARBA00033064"/>
    </source>
</evidence>
<dbReference type="PANTHER" id="PTHR11557">
    <property type="entry name" value="PORPHOBILINOGEN DEAMINASE"/>
    <property type="match status" value="1"/>
</dbReference>
<evidence type="ECO:0000313" key="11">
    <source>
        <dbReference type="EMBL" id="KAJ8034490.1"/>
    </source>
</evidence>
<comment type="similarity">
    <text evidence="4">Belongs to the HMBS family.</text>
</comment>
<evidence type="ECO:0000256" key="5">
    <source>
        <dbReference type="ARBA" id="ARBA00012655"/>
    </source>
</evidence>
<feature type="domain" description="Porphobilinogen deaminase N-terminal" evidence="9">
    <location>
        <begin position="10"/>
        <end position="220"/>
    </location>
</feature>
<dbReference type="PROSITE" id="PS00533">
    <property type="entry name" value="PORPHOBILINOGEN_DEAM"/>
    <property type="match status" value="1"/>
</dbReference>